<dbReference type="InterPro" id="IPR045032">
    <property type="entry name" value="PEL"/>
</dbReference>
<sequence>MKFTTPLLLLAASVVSASPTPSYKEEPAKALEKRASITDVANIGYATQNGGTKGGAGGPTTTVSTLPQLSAAAIATGPLVIVVQGSISGAAKVQVGSDKTIVGRSGASLTGIGLTINGQKNVIVRNLKISKVLADYGDAVTIQLSTNVWVDHLDLSGDENVGKDTYDGLVDLSHAADFVTISNTYFHNHSKGTLVGHSDKNAAEDRGHLRVTYANNHFYKVASRGPLLRFGTAHIFNNYYNEQSTGVNTRMGAQALVQSTVFENSGKKMVYSESSSEIGYAVVIDTIFGGESANTAQTGTLSASSPPYSYSLLGSANVKAAVTREAGQTLSF</sequence>
<evidence type="ECO:0000256" key="5">
    <source>
        <dbReference type="SAM" id="SignalP"/>
    </source>
</evidence>
<accession>A0A2T2NYA1</accession>
<feature type="signal peptide" evidence="5">
    <location>
        <begin position="1"/>
        <end position="17"/>
    </location>
</feature>
<dbReference type="STRING" id="1448308.A0A2T2NYA1"/>
<protein>
    <submittedName>
        <fullName evidence="7">Pectate lyase-like protein</fullName>
    </submittedName>
</protein>
<dbReference type="InterPro" id="IPR012334">
    <property type="entry name" value="Pectin_lyas_fold"/>
</dbReference>
<keyword evidence="3 4" id="KW-0456">Lyase</keyword>
<dbReference type="Pfam" id="PF00544">
    <property type="entry name" value="Pectate_lyase_4"/>
    <property type="match status" value="1"/>
</dbReference>
<dbReference type="SUPFAM" id="SSF51126">
    <property type="entry name" value="Pectin lyase-like"/>
    <property type="match status" value="1"/>
</dbReference>
<comment type="similarity">
    <text evidence="1 4">Belongs to the polysaccharide lyase 1 family.</text>
</comment>
<dbReference type="Gene3D" id="2.160.20.10">
    <property type="entry name" value="Single-stranded right-handed beta-helix, Pectin lyase-like"/>
    <property type="match status" value="1"/>
</dbReference>
<dbReference type="Proteomes" id="UP000240883">
    <property type="component" value="Unassembled WGS sequence"/>
</dbReference>
<dbReference type="SMART" id="SM00656">
    <property type="entry name" value="Amb_all"/>
    <property type="match status" value="1"/>
</dbReference>
<dbReference type="SMR" id="A0A2T2NYA1"/>
<dbReference type="GO" id="GO:0005576">
    <property type="term" value="C:extracellular region"/>
    <property type="evidence" value="ECO:0007669"/>
    <property type="project" value="UniProtKB-SubCell"/>
</dbReference>
<feature type="domain" description="Pectate lyase" evidence="6">
    <location>
        <begin position="56"/>
        <end position="268"/>
    </location>
</feature>
<dbReference type="PANTHER" id="PTHR31683:SF18">
    <property type="entry name" value="PECTATE LYASE 21-RELATED"/>
    <property type="match status" value="1"/>
</dbReference>
<gene>
    <name evidence="7" type="ORF">BS50DRAFT_520167</name>
</gene>
<organism evidence="7 8">
    <name type="scientific">Corynespora cassiicola Philippines</name>
    <dbReference type="NCBI Taxonomy" id="1448308"/>
    <lineage>
        <taxon>Eukaryota</taxon>
        <taxon>Fungi</taxon>
        <taxon>Dikarya</taxon>
        <taxon>Ascomycota</taxon>
        <taxon>Pezizomycotina</taxon>
        <taxon>Dothideomycetes</taxon>
        <taxon>Pleosporomycetidae</taxon>
        <taxon>Pleosporales</taxon>
        <taxon>Corynesporascaceae</taxon>
        <taxon>Corynespora</taxon>
    </lineage>
</organism>
<keyword evidence="4" id="KW-0119">Carbohydrate metabolism</keyword>
<keyword evidence="4" id="KW-0624">Polysaccharide degradation</keyword>
<dbReference type="GO" id="GO:0030570">
    <property type="term" value="F:pectate lyase activity"/>
    <property type="evidence" value="ECO:0007669"/>
    <property type="project" value="InterPro"/>
</dbReference>
<dbReference type="AlphaFoldDB" id="A0A2T2NYA1"/>
<keyword evidence="2 5" id="KW-0732">Signal</keyword>
<evidence type="ECO:0000259" key="6">
    <source>
        <dbReference type="SMART" id="SM00656"/>
    </source>
</evidence>
<dbReference type="PANTHER" id="PTHR31683">
    <property type="entry name" value="PECTATE LYASE 18-RELATED"/>
    <property type="match status" value="1"/>
</dbReference>
<evidence type="ECO:0000256" key="4">
    <source>
        <dbReference type="RuleBase" id="RU361173"/>
    </source>
</evidence>
<feature type="chain" id="PRO_5015573890" evidence="5">
    <location>
        <begin position="18"/>
        <end position="332"/>
    </location>
</feature>
<evidence type="ECO:0000256" key="2">
    <source>
        <dbReference type="ARBA" id="ARBA00022729"/>
    </source>
</evidence>
<feature type="non-terminal residue" evidence="7">
    <location>
        <position position="332"/>
    </location>
</feature>
<proteinExistence type="inferred from homology"/>
<keyword evidence="4" id="KW-0964">Secreted</keyword>
<reference evidence="7 8" key="1">
    <citation type="journal article" date="2018" name="Front. Microbiol.">
        <title>Genome-Wide Analysis of Corynespora cassiicola Leaf Fall Disease Putative Effectors.</title>
        <authorList>
            <person name="Lopez D."/>
            <person name="Ribeiro S."/>
            <person name="Label P."/>
            <person name="Fumanal B."/>
            <person name="Venisse J.S."/>
            <person name="Kohler A."/>
            <person name="de Oliveira R.R."/>
            <person name="Labutti K."/>
            <person name="Lipzen A."/>
            <person name="Lail K."/>
            <person name="Bauer D."/>
            <person name="Ohm R.A."/>
            <person name="Barry K.W."/>
            <person name="Spatafora J."/>
            <person name="Grigoriev I.V."/>
            <person name="Martin F.M."/>
            <person name="Pujade-Renaud V."/>
        </authorList>
    </citation>
    <scope>NUCLEOTIDE SEQUENCE [LARGE SCALE GENOMIC DNA]</scope>
    <source>
        <strain evidence="7 8">Philippines</strain>
    </source>
</reference>
<name>A0A2T2NYA1_CORCC</name>
<dbReference type="OrthoDB" id="1637350at2759"/>
<evidence type="ECO:0000256" key="1">
    <source>
        <dbReference type="ARBA" id="ARBA00010980"/>
    </source>
</evidence>
<evidence type="ECO:0000313" key="7">
    <source>
        <dbReference type="EMBL" id="PSN70394.1"/>
    </source>
</evidence>
<comment type="subcellular location">
    <subcellularLocation>
        <location evidence="4">Secreted</location>
    </subcellularLocation>
</comment>
<dbReference type="InterPro" id="IPR011050">
    <property type="entry name" value="Pectin_lyase_fold/virulence"/>
</dbReference>
<evidence type="ECO:0000256" key="3">
    <source>
        <dbReference type="ARBA" id="ARBA00023239"/>
    </source>
</evidence>
<keyword evidence="8" id="KW-1185">Reference proteome</keyword>
<dbReference type="GO" id="GO:0000272">
    <property type="term" value="P:polysaccharide catabolic process"/>
    <property type="evidence" value="ECO:0007669"/>
    <property type="project" value="UniProtKB-KW"/>
</dbReference>
<evidence type="ECO:0000313" key="8">
    <source>
        <dbReference type="Proteomes" id="UP000240883"/>
    </source>
</evidence>
<dbReference type="EMBL" id="KZ678132">
    <property type="protein sequence ID" value="PSN70394.1"/>
    <property type="molecule type" value="Genomic_DNA"/>
</dbReference>
<dbReference type="InterPro" id="IPR002022">
    <property type="entry name" value="Pec_lyase"/>
</dbReference>